<protein>
    <submittedName>
        <fullName evidence="9">Histone H3.3-like</fullName>
    </submittedName>
</protein>
<name>A0A6P3QD05_PTEVA</name>
<evidence type="ECO:0000256" key="6">
    <source>
        <dbReference type="SAM" id="MobiDB-lite"/>
    </source>
</evidence>
<dbReference type="PRINTS" id="PR00622">
    <property type="entry name" value="HISTONEH3"/>
</dbReference>
<dbReference type="GO" id="GO:0030527">
    <property type="term" value="F:structural constituent of chromatin"/>
    <property type="evidence" value="ECO:0007669"/>
    <property type="project" value="InterPro"/>
</dbReference>
<evidence type="ECO:0000259" key="7">
    <source>
        <dbReference type="Pfam" id="PF00125"/>
    </source>
</evidence>
<dbReference type="InterPro" id="IPR009072">
    <property type="entry name" value="Histone-fold"/>
</dbReference>
<feature type="region of interest" description="Disordered" evidence="6">
    <location>
        <begin position="1"/>
        <end position="38"/>
    </location>
</feature>
<sequence length="135" mass="15015">MADTKPTASNSTRGKALRKQLATKAPSKSAPSTGEVKKPYCYRPSTVALCEVRRYQKSTELIRKLSFQHLVREIAQDVKTDLCFQNAAIGALQESSEAYLVGLFEDTNLCDIHAKRVTIMPKGIYLAHRIHGKHA</sequence>
<dbReference type="GO" id="GO:0005654">
    <property type="term" value="C:nucleoplasm"/>
    <property type="evidence" value="ECO:0007669"/>
    <property type="project" value="UniProtKB-ARBA"/>
</dbReference>
<organism evidence="8 9">
    <name type="scientific">Pteropus vampyrus</name>
    <name type="common">Large flying fox</name>
    <dbReference type="NCBI Taxonomy" id="132908"/>
    <lineage>
        <taxon>Eukaryota</taxon>
        <taxon>Metazoa</taxon>
        <taxon>Chordata</taxon>
        <taxon>Craniata</taxon>
        <taxon>Vertebrata</taxon>
        <taxon>Euteleostomi</taxon>
        <taxon>Mammalia</taxon>
        <taxon>Eutheria</taxon>
        <taxon>Laurasiatheria</taxon>
        <taxon>Chiroptera</taxon>
        <taxon>Yinpterochiroptera</taxon>
        <taxon>Pteropodoidea</taxon>
        <taxon>Pteropodidae</taxon>
        <taxon>Pteropodinae</taxon>
        <taxon>Pteropus</taxon>
    </lineage>
</organism>
<reference evidence="9" key="1">
    <citation type="submission" date="2025-08" db="UniProtKB">
        <authorList>
            <consortium name="RefSeq"/>
        </authorList>
    </citation>
    <scope>IDENTIFICATION</scope>
    <source>
        <tissue evidence="9">Kidney</tissue>
    </source>
</reference>
<dbReference type="GO" id="GO:0046982">
    <property type="term" value="F:protein heterodimerization activity"/>
    <property type="evidence" value="ECO:0007669"/>
    <property type="project" value="InterPro"/>
</dbReference>
<accession>A0A6P3QD05</accession>
<dbReference type="AlphaFoldDB" id="A0A6P3QD05"/>
<dbReference type="GeneID" id="105291893"/>
<feature type="domain" description="Core Histone H2A/H2B/H3" evidence="7">
    <location>
        <begin position="45"/>
        <end position="130"/>
    </location>
</feature>
<dbReference type="GO" id="GO:0000786">
    <property type="term" value="C:nucleosome"/>
    <property type="evidence" value="ECO:0007669"/>
    <property type="project" value="InterPro"/>
</dbReference>
<dbReference type="PANTHER" id="PTHR11426">
    <property type="entry name" value="HISTONE H3"/>
    <property type="match status" value="1"/>
</dbReference>
<dbReference type="FunFam" id="1.10.20.10:FF:000001">
    <property type="entry name" value="Histone H3"/>
    <property type="match status" value="1"/>
</dbReference>
<evidence type="ECO:0000256" key="2">
    <source>
        <dbReference type="ARBA" id="ARBA00010343"/>
    </source>
</evidence>
<gene>
    <name evidence="9" type="primary">LOC105291893</name>
</gene>
<evidence type="ECO:0000256" key="3">
    <source>
        <dbReference type="ARBA" id="ARBA00022454"/>
    </source>
</evidence>
<dbReference type="Proteomes" id="UP000515202">
    <property type="component" value="Unplaced"/>
</dbReference>
<comment type="similarity">
    <text evidence="2">Belongs to the histone H3 family.</text>
</comment>
<dbReference type="CDD" id="cd22911">
    <property type="entry name" value="HFD_H3"/>
    <property type="match status" value="1"/>
</dbReference>
<evidence type="ECO:0000256" key="4">
    <source>
        <dbReference type="ARBA" id="ARBA00022481"/>
    </source>
</evidence>
<dbReference type="InterPro" id="IPR007125">
    <property type="entry name" value="H2A/H2B/H3"/>
</dbReference>
<dbReference type="GO" id="GO:0003677">
    <property type="term" value="F:DNA binding"/>
    <property type="evidence" value="ECO:0007669"/>
    <property type="project" value="InterPro"/>
</dbReference>
<evidence type="ECO:0000313" key="9">
    <source>
        <dbReference type="RefSeq" id="XP_011358233.1"/>
    </source>
</evidence>
<keyword evidence="8" id="KW-1185">Reference proteome</keyword>
<dbReference type="Gene3D" id="1.10.20.10">
    <property type="entry name" value="Histone, subunit A"/>
    <property type="match status" value="1"/>
</dbReference>
<comment type="subcellular location">
    <subcellularLocation>
        <location evidence="1">Chromosome</location>
    </subcellularLocation>
</comment>
<dbReference type="OrthoDB" id="9845771at2759"/>
<evidence type="ECO:0000256" key="5">
    <source>
        <dbReference type="ARBA" id="ARBA00022934"/>
    </source>
</evidence>
<proteinExistence type="inferred from homology"/>
<dbReference type="SUPFAM" id="SSF47113">
    <property type="entry name" value="Histone-fold"/>
    <property type="match status" value="1"/>
</dbReference>
<dbReference type="Pfam" id="PF00125">
    <property type="entry name" value="Histone"/>
    <property type="match status" value="1"/>
</dbReference>
<dbReference type="KEGG" id="pvp:105291893"/>
<keyword evidence="3" id="KW-0158">Chromosome</keyword>
<dbReference type="SMART" id="SM00428">
    <property type="entry name" value="H3"/>
    <property type="match status" value="1"/>
</dbReference>
<keyword evidence="4" id="KW-0488">Methylation</keyword>
<dbReference type="RefSeq" id="XP_011358233.1">
    <property type="nucleotide sequence ID" value="XM_011359931.2"/>
</dbReference>
<feature type="compositionally biased region" description="Polar residues" evidence="6">
    <location>
        <begin position="1"/>
        <end position="13"/>
    </location>
</feature>
<evidence type="ECO:0000313" key="8">
    <source>
        <dbReference type="Proteomes" id="UP000515202"/>
    </source>
</evidence>
<keyword evidence="5" id="KW-0164">Citrullination</keyword>
<evidence type="ECO:0000256" key="1">
    <source>
        <dbReference type="ARBA" id="ARBA00004286"/>
    </source>
</evidence>
<dbReference type="InterPro" id="IPR000164">
    <property type="entry name" value="Histone_H3/CENP-A"/>
</dbReference>